<feature type="chain" id="PRO_5025531171" description="ABC transmembrane type-1 domain-containing protein" evidence="2">
    <location>
        <begin position="23"/>
        <end position="160"/>
    </location>
</feature>
<dbReference type="AlphaFoldDB" id="A0A6A6RWX0"/>
<organism evidence="3 4">
    <name type="scientific">Massarina eburnea CBS 473.64</name>
    <dbReference type="NCBI Taxonomy" id="1395130"/>
    <lineage>
        <taxon>Eukaryota</taxon>
        <taxon>Fungi</taxon>
        <taxon>Dikarya</taxon>
        <taxon>Ascomycota</taxon>
        <taxon>Pezizomycotina</taxon>
        <taxon>Dothideomycetes</taxon>
        <taxon>Pleosporomycetidae</taxon>
        <taxon>Pleosporales</taxon>
        <taxon>Massarineae</taxon>
        <taxon>Massarinaceae</taxon>
        <taxon>Massarina</taxon>
    </lineage>
</organism>
<accession>A0A6A6RWX0</accession>
<reference evidence="3" key="1">
    <citation type="journal article" date="2020" name="Stud. Mycol.">
        <title>101 Dothideomycetes genomes: a test case for predicting lifestyles and emergence of pathogens.</title>
        <authorList>
            <person name="Haridas S."/>
            <person name="Albert R."/>
            <person name="Binder M."/>
            <person name="Bloem J."/>
            <person name="Labutti K."/>
            <person name="Salamov A."/>
            <person name="Andreopoulos B."/>
            <person name="Baker S."/>
            <person name="Barry K."/>
            <person name="Bills G."/>
            <person name="Bluhm B."/>
            <person name="Cannon C."/>
            <person name="Castanera R."/>
            <person name="Culley D."/>
            <person name="Daum C."/>
            <person name="Ezra D."/>
            <person name="Gonzalez J."/>
            <person name="Henrissat B."/>
            <person name="Kuo A."/>
            <person name="Liang C."/>
            <person name="Lipzen A."/>
            <person name="Lutzoni F."/>
            <person name="Magnuson J."/>
            <person name="Mondo S."/>
            <person name="Nolan M."/>
            <person name="Ohm R."/>
            <person name="Pangilinan J."/>
            <person name="Park H.-J."/>
            <person name="Ramirez L."/>
            <person name="Alfaro M."/>
            <person name="Sun H."/>
            <person name="Tritt A."/>
            <person name="Yoshinaga Y."/>
            <person name="Zwiers L.-H."/>
            <person name="Turgeon B."/>
            <person name="Goodwin S."/>
            <person name="Spatafora J."/>
            <person name="Crous P."/>
            <person name="Grigoriev I."/>
        </authorList>
    </citation>
    <scope>NUCLEOTIDE SEQUENCE</scope>
    <source>
        <strain evidence="3">CBS 473.64</strain>
    </source>
</reference>
<keyword evidence="1" id="KW-0472">Membrane</keyword>
<sequence>MASLLPLLPLFPLLLLLPSKTSIPQYYTSLRHAPQRLPSSATILARLRYTIHKAYFQYLITFSAYMLSTFERLLLDVFMAVLVGVVVWFFMFLAPVVWGVVRLGLLGASEEVGRWMRDGAGGAVGKVGVEEVGNMTVVVETVFGMTASVVRNGTCTAAGV</sequence>
<name>A0A6A6RWX0_9PLEO</name>
<keyword evidence="1" id="KW-0812">Transmembrane</keyword>
<evidence type="ECO:0000313" key="3">
    <source>
        <dbReference type="EMBL" id="KAF2639512.1"/>
    </source>
</evidence>
<feature type="signal peptide" evidence="2">
    <location>
        <begin position="1"/>
        <end position="22"/>
    </location>
</feature>
<dbReference type="EMBL" id="MU006786">
    <property type="protein sequence ID" value="KAF2639512.1"/>
    <property type="molecule type" value="Genomic_DNA"/>
</dbReference>
<gene>
    <name evidence="3" type="ORF">P280DRAFT_39069</name>
</gene>
<protein>
    <recommendedName>
        <fullName evidence="5">ABC transmembrane type-1 domain-containing protein</fullName>
    </recommendedName>
</protein>
<evidence type="ECO:0000313" key="4">
    <source>
        <dbReference type="Proteomes" id="UP000799753"/>
    </source>
</evidence>
<dbReference type="OrthoDB" id="3799542at2759"/>
<evidence type="ECO:0000256" key="1">
    <source>
        <dbReference type="SAM" id="Phobius"/>
    </source>
</evidence>
<keyword evidence="4" id="KW-1185">Reference proteome</keyword>
<feature type="transmembrane region" description="Helical" evidence="1">
    <location>
        <begin position="77"/>
        <end position="101"/>
    </location>
</feature>
<proteinExistence type="predicted"/>
<dbReference type="Proteomes" id="UP000799753">
    <property type="component" value="Unassembled WGS sequence"/>
</dbReference>
<keyword evidence="2" id="KW-0732">Signal</keyword>
<evidence type="ECO:0008006" key="5">
    <source>
        <dbReference type="Google" id="ProtNLM"/>
    </source>
</evidence>
<keyword evidence="1" id="KW-1133">Transmembrane helix</keyword>
<evidence type="ECO:0000256" key="2">
    <source>
        <dbReference type="SAM" id="SignalP"/>
    </source>
</evidence>